<name>A0A8J6BCC0_GALPY</name>
<organism evidence="1 2">
    <name type="scientific">Galemys pyrenaicus</name>
    <name type="common">Iberian desman</name>
    <name type="synonym">Pyrenean desman</name>
    <dbReference type="NCBI Taxonomy" id="202257"/>
    <lineage>
        <taxon>Eukaryota</taxon>
        <taxon>Metazoa</taxon>
        <taxon>Chordata</taxon>
        <taxon>Craniata</taxon>
        <taxon>Vertebrata</taxon>
        <taxon>Euteleostomi</taxon>
        <taxon>Mammalia</taxon>
        <taxon>Eutheria</taxon>
        <taxon>Laurasiatheria</taxon>
        <taxon>Eulipotyphla</taxon>
        <taxon>Talpidae</taxon>
        <taxon>Galemys</taxon>
    </lineage>
</organism>
<dbReference type="GO" id="GO:0004386">
    <property type="term" value="F:helicase activity"/>
    <property type="evidence" value="ECO:0007669"/>
    <property type="project" value="UniProtKB-KW"/>
</dbReference>
<gene>
    <name evidence="1" type="ORF">J0S82_005800</name>
</gene>
<reference evidence="1" key="1">
    <citation type="journal article" date="2021" name="Evol. Appl.">
        <title>The genome of the Pyrenean desman and the effects of bottlenecks and inbreeding on the genomic landscape of an endangered species.</title>
        <authorList>
            <person name="Escoda L."/>
            <person name="Castresana J."/>
        </authorList>
    </citation>
    <scope>NUCLEOTIDE SEQUENCE</scope>
    <source>
        <strain evidence="1">IBE-C5619</strain>
    </source>
</reference>
<proteinExistence type="predicted"/>
<feature type="non-terminal residue" evidence="1">
    <location>
        <position position="262"/>
    </location>
</feature>
<keyword evidence="1" id="KW-0547">Nucleotide-binding</keyword>
<dbReference type="OrthoDB" id="10265785at2759"/>
<dbReference type="Proteomes" id="UP000700334">
    <property type="component" value="Unassembled WGS sequence"/>
</dbReference>
<sequence length="262" mass="30294">KRIKPDGSGAIVKTSANAEKIDEEKEDTAAQSLLNKLIRSNLIDNKQVKVLKWVPCFPPYSVKSFEELWLKLQLLQESVSSSQDRRELIAFDGRTCKPRCLHLSLTHKLTLETGREIEQMLPELSYLTLLEAINWRKVRRLLILGEVNVMIATWDHRNQGIQRMLHRKCQVLPFSATFEYSMGICPENGPRIITLKHKEEILETIKQYHMLCSNRSSKPHGEVKETCLHLIGHTSHFGRMGLVVYVIDSKHRVNILNRIQEH</sequence>
<keyword evidence="1" id="KW-0347">Helicase</keyword>
<evidence type="ECO:0000313" key="2">
    <source>
        <dbReference type="Proteomes" id="UP000700334"/>
    </source>
</evidence>
<dbReference type="AlphaFoldDB" id="A0A8J6BCC0"/>
<keyword evidence="2" id="KW-1185">Reference proteome</keyword>
<comment type="caution">
    <text evidence="1">The sequence shown here is derived from an EMBL/GenBank/DDBJ whole genome shotgun (WGS) entry which is preliminary data.</text>
</comment>
<keyword evidence="1" id="KW-0067">ATP-binding</keyword>
<keyword evidence="1" id="KW-0378">Hydrolase</keyword>
<dbReference type="Gene3D" id="6.10.250.2170">
    <property type="match status" value="1"/>
</dbReference>
<protein>
    <submittedName>
        <fullName evidence="1">ATP-dependent RNA helicase DDX19B</fullName>
    </submittedName>
</protein>
<evidence type="ECO:0000313" key="1">
    <source>
        <dbReference type="EMBL" id="KAG8521629.1"/>
    </source>
</evidence>
<accession>A0A8J6BCC0</accession>
<dbReference type="EMBL" id="JAGFMF010011466">
    <property type="protein sequence ID" value="KAG8521629.1"/>
    <property type="molecule type" value="Genomic_DNA"/>
</dbReference>